<feature type="compositionally biased region" description="Low complexity" evidence="1">
    <location>
        <begin position="45"/>
        <end position="57"/>
    </location>
</feature>
<dbReference type="AlphaFoldDB" id="A0A2N5TJ42"/>
<evidence type="ECO:0000313" key="2">
    <source>
        <dbReference type="EMBL" id="PLW25505.1"/>
    </source>
</evidence>
<name>A0A2N5TJ42_9BASI</name>
<proteinExistence type="predicted"/>
<evidence type="ECO:0000256" key="1">
    <source>
        <dbReference type="SAM" id="MobiDB-lite"/>
    </source>
</evidence>
<sequence>MPPLLPPLPPPPPGLLPEINAIIFWYHCQQCWLGWSHPSLHRMQPSNSNSGTGPPSESRTDSNSVAKRQGHRIWIGQQFTRWPGAQV</sequence>
<evidence type="ECO:0000313" key="3">
    <source>
        <dbReference type="Proteomes" id="UP000235392"/>
    </source>
</evidence>
<reference evidence="2 3" key="1">
    <citation type="submission" date="2017-11" db="EMBL/GenBank/DDBJ databases">
        <title>De novo assembly and phasing of dikaryotic genomes from two isolates of Puccinia coronata f. sp. avenae, the causal agent of oat crown rust.</title>
        <authorList>
            <person name="Miller M.E."/>
            <person name="Zhang Y."/>
            <person name="Omidvar V."/>
            <person name="Sperschneider J."/>
            <person name="Schwessinger B."/>
            <person name="Raley C."/>
            <person name="Palmer J.M."/>
            <person name="Garnica D."/>
            <person name="Upadhyaya N."/>
            <person name="Rathjen J."/>
            <person name="Taylor J.M."/>
            <person name="Park R.F."/>
            <person name="Dodds P.N."/>
            <person name="Hirsch C.D."/>
            <person name="Kianian S.F."/>
            <person name="Figueroa M."/>
        </authorList>
    </citation>
    <scope>NUCLEOTIDE SEQUENCE [LARGE SCALE GENOMIC DNA]</scope>
    <source>
        <strain evidence="2">12SD80</strain>
    </source>
</reference>
<gene>
    <name evidence="2" type="ORF">PCASD_25231</name>
</gene>
<organism evidence="2 3">
    <name type="scientific">Puccinia coronata f. sp. avenae</name>
    <dbReference type="NCBI Taxonomy" id="200324"/>
    <lineage>
        <taxon>Eukaryota</taxon>
        <taxon>Fungi</taxon>
        <taxon>Dikarya</taxon>
        <taxon>Basidiomycota</taxon>
        <taxon>Pucciniomycotina</taxon>
        <taxon>Pucciniomycetes</taxon>
        <taxon>Pucciniales</taxon>
        <taxon>Pucciniaceae</taxon>
        <taxon>Puccinia</taxon>
    </lineage>
</organism>
<dbReference type="Proteomes" id="UP000235392">
    <property type="component" value="Unassembled WGS sequence"/>
</dbReference>
<comment type="caution">
    <text evidence="2">The sequence shown here is derived from an EMBL/GenBank/DDBJ whole genome shotgun (WGS) entry which is preliminary data.</text>
</comment>
<feature type="region of interest" description="Disordered" evidence="1">
    <location>
        <begin position="42"/>
        <end position="72"/>
    </location>
</feature>
<accession>A0A2N5TJ42</accession>
<protein>
    <submittedName>
        <fullName evidence="2">Uncharacterized protein</fullName>
    </submittedName>
</protein>
<dbReference type="EMBL" id="PGCI01000532">
    <property type="protein sequence ID" value="PLW25505.1"/>
    <property type="molecule type" value="Genomic_DNA"/>
</dbReference>